<dbReference type="PANTHER" id="PTHR10424:SF68">
    <property type="entry name" value="ENDOGENOUS RETROVIRUS GROUP 3 MEMBER 1 ENV POLYPROTEIN"/>
    <property type="match status" value="1"/>
</dbReference>
<keyword evidence="1" id="KW-1133">Transmembrane helix</keyword>
<dbReference type="InterPro" id="IPR018154">
    <property type="entry name" value="TLV/ENV_coat_polyprotein"/>
</dbReference>
<evidence type="ECO:0000313" key="3">
    <source>
        <dbReference type="Proteomes" id="UP000694393"/>
    </source>
</evidence>
<reference evidence="2" key="1">
    <citation type="submission" date="2025-08" db="UniProtKB">
        <authorList>
            <consortium name="Ensembl"/>
        </authorList>
    </citation>
    <scope>IDENTIFICATION</scope>
</reference>
<proteinExistence type="predicted"/>
<keyword evidence="3" id="KW-1185">Reference proteome</keyword>
<dbReference type="SUPFAM" id="SSF58069">
    <property type="entry name" value="Virus ectodomain"/>
    <property type="match status" value="1"/>
</dbReference>
<dbReference type="Proteomes" id="UP000694393">
    <property type="component" value="Unplaced"/>
</dbReference>
<dbReference type="Ensembl" id="ENSPCET00000000230.1">
    <property type="protein sequence ID" value="ENSPCEP00000000224.1"/>
    <property type="gene ID" value="ENSPCEG00000000207.1"/>
</dbReference>
<dbReference type="Pfam" id="PF00429">
    <property type="entry name" value="TLV_coat"/>
    <property type="match status" value="1"/>
</dbReference>
<dbReference type="AlphaFoldDB" id="A0A8C8R523"/>
<keyword evidence="1" id="KW-0472">Membrane</keyword>
<evidence type="ECO:0000313" key="2">
    <source>
        <dbReference type="Ensembl" id="ENSPCEP00000000224.1"/>
    </source>
</evidence>
<dbReference type="Gene3D" id="1.10.287.210">
    <property type="match status" value="1"/>
</dbReference>
<sequence length="540" mass="59988">MASHLHTLQQVYLPTLPGLGKASCFGRSPYIRRRGGEGWSSPPCAQWRDVRWATYLKPQPDSATLRSVPVLSTCSLNHCNFVNFTIFNLTQFLTRFGSQFAICIYGTGADPCGLFALKVHTLYSQAVPHTVVHSEFWAEINSADEPEAPSVWKMVTPGRNLFLELASSISQSLNVSNCFVCGGTLMGDEWPWEGAEWNVSTEFNISLGTAFTGLGRGQWILRNRFVGQWCLQRITPTGPRVGDTDCQTLTILNGTVSHWPNSSSIPPNLLWDNQPFNASLTNASYPGPWTAPPGLYWICGSAAYSQLPPSWSGTCLLGQIRPSFFLLPLSEGDYLEHPVYTSSRFKRHTRSAPPLKIGQWDDNAWIIRLQAVLELITNETSCALGLLAKQHSQVRTAIYQNRLALDYLLLAEGGVCGKFNLSDCCLQIDDHGEVIAEIVDNVRRLSHVPVQTWQGWNVDNPFSSWLSGLGSLKGMFGVLVILLLGCMLLPCLVPLAARSIRLAIESTTERKVASQILALQAWNWQSNPPRRGRSRLHSWE</sequence>
<accession>A0A8C8R523</accession>
<organism evidence="2 3">
    <name type="scientific">Pelusios castaneus</name>
    <name type="common">West African mud turtle</name>
    <dbReference type="NCBI Taxonomy" id="367368"/>
    <lineage>
        <taxon>Eukaryota</taxon>
        <taxon>Metazoa</taxon>
        <taxon>Chordata</taxon>
        <taxon>Craniata</taxon>
        <taxon>Vertebrata</taxon>
        <taxon>Euteleostomi</taxon>
        <taxon>Archelosauria</taxon>
        <taxon>Testudinata</taxon>
        <taxon>Testudines</taxon>
        <taxon>Pleurodira</taxon>
        <taxon>Pelomedusidae</taxon>
        <taxon>Pelusios</taxon>
    </lineage>
</organism>
<keyword evidence="1" id="KW-0812">Transmembrane</keyword>
<name>A0A8C8R523_9SAUR</name>
<dbReference type="CDD" id="cd09850">
    <property type="entry name" value="Ebola-like_HR1-HR2"/>
    <property type="match status" value="1"/>
</dbReference>
<dbReference type="PANTHER" id="PTHR10424">
    <property type="entry name" value="VIRAL ENVELOPE PROTEIN"/>
    <property type="match status" value="1"/>
</dbReference>
<evidence type="ECO:0008006" key="4">
    <source>
        <dbReference type="Google" id="ProtNLM"/>
    </source>
</evidence>
<protein>
    <recommendedName>
        <fullName evidence="4">Envelope protein syncytin-Car1</fullName>
    </recommendedName>
</protein>
<feature type="transmembrane region" description="Helical" evidence="1">
    <location>
        <begin position="474"/>
        <end position="497"/>
    </location>
</feature>
<reference evidence="2" key="2">
    <citation type="submission" date="2025-09" db="UniProtKB">
        <authorList>
            <consortium name="Ensembl"/>
        </authorList>
    </citation>
    <scope>IDENTIFICATION</scope>
</reference>
<evidence type="ECO:0000256" key="1">
    <source>
        <dbReference type="SAM" id="Phobius"/>
    </source>
</evidence>